<dbReference type="SUPFAM" id="SSF52540">
    <property type="entry name" value="P-loop containing nucleoside triphosphate hydrolases"/>
    <property type="match status" value="1"/>
</dbReference>
<accession>A0A9Q8WFU8</accession>
<dbReference type="GO" id="GO:0003824">
    <property type="term" value="F:catalytic activity"/>
    <property type="evidence" value="ECO:0007669"/>
    <property type="project" value="InterPro"/>
</dbReference>
<dbReference type="Pfam" id="PF24883">
    <property type="entry name" value="NPHP3_N"/>
    <property type="match status" value="1"/>
</dbReference>
<reference evidence="6" key="1">
    <citation type="journal article" date="2021" name="Mol. Plant Microbe Interact.">
        <title>Complete Genome Sequence of the Plant-Pathogenic Fungus Colletotrichum lupini.</title>
        <authorList>
            <person name="Baroncelli R."/>
            <person name="Pensec F."/>
            <person name="Da Lio D."/>
            <person name="Boufleur T."/>
            <person name="Vicente I."/>
            <person name="Sarrocco S."/>
            <person name="Picot A."/>
            <person name="Baraldi E."/>
            <person name="Sukno S."/>
            <person name="Thon M."/>
            <person name="Le Floch G."/>
        </authorList>
    </citation>
    <scope>NUCLEOTIDE SEQUENCE</scope>
    <source>
        <strain evidence="6">IMI 504893</strain>
    </source>
</reference>
<dbReference type="Gene3D" id="3.40.50.1580">
    <property type="entry name" value="Nucleoside phosphorylase domain"/>
    <property type="match status" value="1"/>
</dbReference>
<evidence type="ECO:0000313" key="7">
    <source>
        <dbReference type="Proteomes" id="UP000830671"/>
    </source>
</evidence>
<dbReference type="SUPFAM" id="SSF48403">
    <property type="entry name" value="Ankyrin repeat"/>
    <property type="match status" value="1"/>
</dbReference>
<dbReference type="Pfam" id="PF01048">
    <property type="entry name" value="PNP_UDP_1"/>
    <property type="match status" value="1"/>
</dbReference>
<evidence type="ECO:0008006" key="8">
    <source>
        <dbReference type="Google" id="ProtNLM"/>
    </source>
</evidence>
<feature type="repeat" description="ANK" evidence="2">
    <location>
        <begin position="1088"/>
        <end position="1120"/>
    </location>
</feature>
<dbReference type="PRINTS" id="PR01415">
    <property type="entry name" value="ANKYRIN"/>
</dbReference>
<dbReference type="EMBL" id="CP019476">
    <property type="protein sequence ID" value="UQC81819.1"/>
    <property type="molecule type" value="Genomic_DNA"/>
</dbReference>
<dbReference type="GeneID" id="73341310"/>
<dbReference type="PROSITE" id="PS50297">
    <property type="entry name" value="ANK_REP_REGION"/>
    <property type="match status" value="4"/>
</dbReference>
<feature type="repeat" description="ANK" evidence="2">
    <location>
        <begin position="1251"/>
        <end position="1283"/>
    </location>
</feature>
<protein>
    <recommendedName>
        <fullName evidence="8">Nucleoside phosphorylase domain-containing protein</fullName>
    </recommendedName>
</protein>
<dbReference type="PANTHER" id="PTHR46082:SF11">
    <property type="entry name" value="AAA+ ATPASE DOMAIN-CONTAINING PROTEIN-RELATED"/>
    <property type="match status" value="1"/>
</dbReference>
<dbReference type="InterPro" id="IPR056884">
    <property type="entry name" value="NPHP3-like_N"/>
</dbReference>
<evidence type="ECO:0000259" key="5">
    <source>
        <dbReference type="Pfam" id="PF24883"/>
    </source>
</evidence>
<dbReference type="InterPro" id="IPR053137">
    <property type="entry name" value="NLR-like"/>
</dbReference>
<evidence type="ECO:0000256" key="3">
    <source>
        <dbReference type="SAM" id="MobiDB-lite"/>
    </source>
</evidence>
<feature type="repeat" description="ANK" evidence="2">
    <location>
        <begin position="1016"/>
        <end position="1048"/>
    </location>
</feature>
<dbReference type="Pfam" id="PF12796">
    <property type="entry name" value="Ank_2"/>
    <property type="match status" value="3"/>
</dbReference>
<dbReference type="InterPro" id="IPR036770">
    <property type="entry name" value="Ankyrin_rpt-contain_sf"/>
</dbReference>
<feature type="repeat" description="ANK" evidence="2">
    <location>
        <begin position="983"/>
        <end position="1015"/>
    </location>
</feature>
<dbReference type="RefSeq" id="XP_049143443.1">
    <property type="nucleotide sequence ID" value="XM_049286300.1"/>
</dbReference>
<feature type="domain" description="Nucleoside phosphorylase" evidence="4">
    <location>
        <begin position="49"/>
        <end position="336"/>
    </location>
</feature>
<keyword evidence="7" id="KW-1185">Reference proteome</keyword>
<dbReference type="SUPFAM" id="SSF53167">
    <property type="entry name" value="Purine and uridine phosphorylases"/>
    <property type="match status" value="1"/>
</dbReference>
<dbReference type="GO" id="GO:0009116">
    <property type="term" value="P:nucleoside metabolic process"/>
    <property type="evidence" value="ECO:0007669"/>
    <property type="project" value="InterPro"/>
</dbReference>
<feature type="region of interest" description="Disordered" evidence="3">
    <location>
        <begin position="1"/>
        <end position="34"/>
    </location>
</feature>
<sequence length="1323" mass="147929">MDGKRPAIDDTRCGYPGTIKRQRTAPDNWDGETQRPVDDIPPEYHCYTIAWICALPTELVAAEAMLDEKHDVFPSYASYGNTYTADTNAYKLGSIEGHNVVITCLPADQYGTNNAANVVTNLIRTFPSTRLALMVGIGGGVPSSARDIRLGDVVVGTRTMQYDLGKIVAGAEIQRTAIARTLHHSFGKVITFLRAKHDREPSHIPSILKEKFQKLPHYGRPTDPDRLFLSTYDHPESVASCDDCDETKRMPRRARPDNDPAIHYGAIASGNQVMKNATERDIAARTLDVVCFEMEAAGIMDILPCLPIRGICDYADSHKNKAWQRYAAAVAAAYARELLSILPLTDSGTRAVSRFSPPQVLLDQHEKQIQLMESLKFDQMDSRRLTVKRAHNKTCAWFIKHPDYCAWLNDEKLKLHHGFLWLRGKPGAGKSTIMKFAFSRMQKDPHWSPLIISFFFNARGEYLERSIEGMYRSLLFQLFQGYPQLRSVLCDLCSTQQENEGCPSLDTLKDVFSEAVLGLGQLRLTCFIDALDECDEQQVTDMVREFEDLAEEASAEGIAFRICFSSRHYPYIVIKRGATMTLENQPGHTRDMENYVKSRLRFNNPTLVEDLQSELLEKAAGVFLWLILVVDILNTEYSQGGLALKKRLVEIPSDLGALFKNILTRDSKNMEHLFLCVIWILCAKRPLRPKEFYHALWSGLSQSGHVDPNPPAVTGPDAEDSAMRCVIGFSKGLAEITKSTQPTVQFIHESVRDYLLKGGGLAELWPDLGFDWELLSHEKLKLCCSAYIHHLLKSEYGSEECDTMHFRFMGNTSHEVAQFPFLEYASQQVLFHADAAAAGISQHQFLSQFPLKAWISISNLFRKYKLTHYTPQASLHYICSDMDCSKLIPMIQGGDWRRRSEDPYNYPLFAALARGNSKSVAALLGLPSVIFNGTNIMEGLTRRRDFSDWPRRTPLSWAAQNGRHGIVTLLLEASHDANEHDYAGFTPLHRAAEQGHEAVVKILIENGANVDTPDKHMRTPLFLAVINGQEAMVKVLVENHADANGSSERTFSTPLYEASILCYKSEASEAIAKLLIEHGGNINFRLNNGNTALHTASKACNARLTKFLIENGADVNAVNRNNRTALHYVCKRTVIEDYLNEERDPRGLIILGEHGGLDIALQKIDQVITKLLIDGEPKASSGTHTGKTGFKLAPSFSYEEMVRLLIENKAYVEAANDGRAAHLSDKQEHGRHATAKVLIDSGAALDTSDCLAETPLISAVSTRNRKVLQLLLENGADVDLTGDRYTSTPLTVAICIGREDIAVDLIKHRANASRKAQRYLRDF</sequence>
<dbReference type="Gene3D" id="1.25.40.20">
    <property type="entry name" value="Ankyrin repeat-containing domain"/>
    <property type="match status" value="2"/>
</dbReference>
<proteinExistence type="predicted"/>
<dbReference type="Proteomes" id="UP000830671">
    <property type="component" value="Chromosome 4"/>
</dbReference>
<feature type="repeat" description="ANK" evidence="2">
    <location>
        <begin position="950"/>
        <end position="982"/>
    </location>
</feature>
<dbReference type="Gene3D" id="3.40.50.300">
    <property type="entry name" value="P-loop containing nucleotide triphosphate hydrolases"/>
    <property type="match status" value="1"/>
</dbReference>
<evidence type="ECO:0000259" key="4">
    <source>
        <dbReference type="Pfam" id="PF01048"/>
    </source>
</evidence>
<feature type="domain" description="Nephrocystin 3-like N-terminal" evidence="5">
    <location>
        <begin position="394"/>
        <end position="567"/>
    </location>
</feature>
<dbReference type="KEGG" id="clup:CLUP02_07305"/>
<dbReference type="InterPro" id="IPR002110">
    <property type="entry name" value="Ankyrin_rpt"/>
</dbReference>
<dbReference type="InterPro" id="IPR035994">
    <property type="entry name" value="Nucleoside_phosphorylase_sf"/>
</dbReference>
<keyword evidence="1" id="KW-0677">Repeat</keyword>
<dbReference type="InterPro" id="IPR027417">
    <property type="entry name" value="P-loop_NTPase"/>
</dbReference>
<keyword evidence="2" id="KW-0040">ANK repeat</keyword>
<organism evidence="6 7">
    <name type="scientific">Colletotrichum lupini</name>
    <dbReference type="NCBI Taxonomy" id="145971"/>
    <lineage>
        <taxon>Eukaryota</taxon>
        <taxon>Fungi</taxon>
        <taxon>Dikarya</taxon>
        <taxon>Ascomycota</taxon>
        <taxon>Pezizomycotina</taxon>
        <taxon>Sordariomycetes</taxon>
        <taxon>Hypocreomycetidae</taxon>
        <taxon>Glomerellales</taxon>
        <taxon>Glomerellaceae</taxon>
        <taxon>Colletotrichum</taxon>
        <taxon>Colletotrichum acutatum species complex</taxon>
    </lineage>
</organism>
<evidence type="ECO:0000256" key="1">
    <source>
        <dbReference type="ARBA" id="ARBA00022737"/>
    </source>
</evidence>
<name>A0A9Q8WFU8_9PEZI</name>
<evidence type="ECO:0000256" key="2">
    <source>
        <dbReference type="PROSITE-ProRule" id="PRU00023"/>
    </source>
</evidence>
<dbReference type="PROSITE" id="PS50088">
    <property type="entry name" value="ANK_REPEAT"/>
    <property type="match status" value="5"/>
</dbReference>
<feature type="compositionally biased region" description="Basic and acidic residues" evidence="3">
    <location>
        <begin position="1"/>
        <end position="12"/>
    </location>
</feature>
<dbReference type="InterPro" id="IPR000845">
    <property type="entry name" value="Nucleoside_phosphorylase_d"/>
</dbReference>
<dbReference type="SMART" id="SM00248">
    <property type="entry name" value="ANK"/>
    <property type="match status" value="10"/>
</dbReference>
<evidence type="ECO:0000313" key="6">
    <source>
        <dbReference type="EMBL" id="UQC81819.1"/>
    </source>
</evidence>
<dbReference type="PANTHER" id="PTHR46082">
    <property type="entry name" value="ATP/GTP-BINDING PROTEIN-RELATED"/>
    <property type="match status" value="1"/>
</dbReference>
<gene>
    <name evidence="6" type="ORF">CLUP02_07305</name>
</gene>